<protein>
    <recommendedName>
        <fullName evidence="4">DUF3352 domain-containing protein</fullName>
    </recommendedName>
</protein>
<sequence length="651" mass="69613">MSRFFAWSPSYCAALIGCGLALAACKPHSPDPAPSEQPSATAEELGGLPTHEQLSRLLPTDTLVVAAYNIEGFRKLYHQSPLPQSISQGLILDLPFIAEILSHQGGVEPIEGLDHSRSMYLATSRAGFESAIESLRTASPELLASTDLGFPEAFHVRALLPVADAEKASVQIAQRYGGEYTATPRGDFLVIDYAAGIISPEITPWPQASPVVEGLSSELDSPAWAAFSGRDAPFAIYGQMRGLFDQLALIELGSTLLIPRTPAEEQRIESILANEIAATAQEFSFDSPEVAESEDLALLLSQQDDVLTLDAVASLTEYGQSLVDAVAQSAPMRARQAEQVALDVHFGLDLTNAIEAHKTPRWARDIAGMEDATFKRMVEGQTRDSAWGFPLGVLRSPITGYALFDRFVGEQTTPAEFGLVRGLWLQVLGARDGQLVTALGLNLPVDAPREPFEEFARLALNPLGTPVAIEIAEHADRLELMASSAAPTEEVFAQGEREVAAGVDAFVDLRQIYQILQTVDSAALTPMAIMGLNAIANLGSPRIFAHASFAPGQGLVRVQWGGDALMSPPAVPTSHVPTALEAMDACLFTAREWSILGLGEFASLSDPPAQTPTLANELATALDTLADQCASDAATATVNDLAEDWRDFGTR</sequence>
<organism evidence="2 3">
    <name type="scientific">Lujinxingia vulgaris</name>
    <dbReference type="NCBI Taxonomy" id="2600176"/>
    <lineage>
        <taxon>Bacteria</taxon>
        <taxon>Deltaproteobacteria</taxon>
        <taxon>Bradymonadales</taxon>
        <taxon>Lujinxingiaceae</taxon>
        <taxon>Lujinxingia</taxon>
    </lineage>
</organism>
<evidence type="ECO:0000313" key="3">
    <source>
        <dbReference type="Proteomes" id="UP000321046"/>
    </source>
</evidence>
<dbReference type="AlphaFoldDB" id="A0A5C6X4R4"/>
<evidence type="ECO:0000256" key="1">
    <source>
        <dbReference type="SAM" id="SignalP"/>
    </source>
</evidence>
<dbReference type="Proteomes" id="UP000321046">
    <property type="component" value="Unassembled WGS sequence"/>
</dbReference>
<evidence type="ECO:0008006" key="4">
    <source>
        <dbReference type="Google" id="ProtNLM"/>
    </source>
</evidence>
<dbReference type="PROSITE" id="PS51257">
    <property type="entry name" value="PROKAR_LIPOPROTEIN"/>
    <property type="match status" value="1"/>
</dbReference>
<name>A0A5C6X4R4_9DELT</name>
<keyword evidence="1" id="KW-0732">Signal</keyword>
<dbReference type="EMBL" id="VOSL01000043">
    <property type="protein sequence ID" value="TXD36848.1"/>
    <property type="molecule type" value="Genomic_DNA"/>
</dbReference>
<gene>
    <name evidence="2" type="ORF">FRC96_09005</name>
</gene>
<evidence type="ECO:0000313" key="2">
    <source>
        <dbReference type="EMBL" id="TXD36848.1"/>
    </source>
</evidence>
<reference evidence="2 3" key="1">
    <citation type="submission" date="2019-08" db="EMBL/GenBank/DDBJ databases">
        <title>Bradymonadales sp. TMQ2.</title>
        <authorList>
            <person name="Liang Q."/>
        </authorList>
    </citation>
    <scope>NUCLEOTIDE SEQUENCE [LARGE SCALE GENOMIC DNA]</scope>
    <source>
        <strain evidence="2 3">TMQ2</strain>
    </source>
</reference>
<feature type="signal peptide" evidence="1">
    <location>
        <begin position="1"/>
        <end position="23"/>
    </location>
</feature>
<dbReference type="OrthoDB" id="5480756at2"/>
<feature type="chain" id="PRO_5023043950" description="DUF3352 domain-containing protein" evidence="1">
    <location>
        <begin position="24"/>
        <end position="651"/>
    </location>
</feature>
<accession>A0A5C6X4R4</accession>
<comment type="caution">
    <text evidence="2">The sequence shown here is derived from an EMBL/GenBank/DDBJ whole genome shotgun (WGS) entry which is preliminary data.</text>
</comment>
<proteinExistence type="predicted"/>
<dbReference type="RefSeq" id="WP_146974162.1">
    <property type="nucleotide sequence ID" value="NZ_VOSL01000043.1"/>
</dbReference>